<protein>
    <submittedName>
        <fullName evidence="1">Uncharacterized protein</fullName>
    </submittedName>
</protein>
<dbReference type="PANTHER" id="PTHR33129:SF3">
    <property type="entry name" value="HOT SPOT (RHS) PROTEIN, PUTATIVE-RELATED"/>
    <property type="match status" value="1"/>
</dbReference>
<evidence type="ECO:0000313" key="2">
    <source>
        <dbReference type="Proteomes" id="UP001221142"/>
    </source>
</evidence>
<accession>A0AAD7B200</accession>
<dbReference type="AlphaFoldDB" id="A0AAD7B200"/>
<reference evidence="1" key="1">
    <citation type="submission" date="2023-03" db="EMBL/GenBank/DDBJ databases">
        <title>Massive genome expansion in bonnet fungi (Mycena s.s.) driven by repeated elements and novel gene families across ecological guilds.</title>
        <authorList>
            <consortium name="Lawrence Berkeley National Laboratory"/>
            <person name="Harder C.B."/>
            <person name="Miyauchi S."/>
            <person name="Viragh M."/>
            <person name="Kuo A."/>
            <person name="Thoen E."/>
            <person name="Andreopoulos B."/>
            <person name="Lu D."/>
            <person name="Skrede I."/>
            <person name="Drula E."/>
            <person name="Henrissat B."/>
            <person name="Morin E."/>
            <person name="Kohler A."/>
            <person name="Barry K."/>
            <person name="LaButti K."/>
            <person name="Morin E."/>
            <person name="Salamov A."/>
            <person name="Lipzen A."/>
            <person name="Mereny Z."/>
            <person name="Hegedus B."/>
            <person name="Baldrian P."/>
            <person name="Stursova M."/>
            <person name="Weitz H."/>
            <person name="Taylor A."/>
            <person name="Grigoriev I.V."/>
            <person name="Nagy L.G."/>
            <person name="Martin F."/>
            <person name="Kauserud H."/>
        </authorList>
    </citation>
    <scope>NUCLEOTIDE SEQUENCE</scope>
    <source>
        <strain evidence="1">9284</strain>
    </source>
</reference>
<dbReference type="PANTHER" id="PTHR33129">
    <property type="entry name" value="PROTEIN KINASE DOMAIN-CONTAINING PROTEIN-RELATED"/>
    <property type="match status" value="1"/>
</dbReference>
<dbReference type="InterPro" id="IPR052980">
    <property type="entry name" value="Crinkler_effector"/>
</dbReference>
<evidence type="ECO:0000313" key="1">
    <source>
        <dbReference type="EMBL" id="KAJ7607531.1"/>
    </source>
</evidence>
<dbReference type="EMBL" id="JARKIF010000049">
    <property type="protein sequence ID" value="KAJ7607531.1"/>
    <property type="molecule type" value="Genomic_DNA"/>
</dbReference>
<comment type="caution">
    <text evidence="1">The sequence shown here is derived from an EMBL/GenBank/DDBJ whole genome shotgun (WGS) entry which is preliminary data.</text>
</comment>
<keyword evidence="2" id="KW-1185">Reference proteome</keyword>
<dbReference type="Proteomes" id="UP001221142">
    <property type="component" value="Unassembled WGS sequence"/>
</dbReference>
<name>A0AAD7B200_9AGAR</name>
<gene>
    <name evidence="1" type="ORF">FB45DRAFT_1011289</name>
</gene>
<organism evidence="1 2">
    <name type="scientific">Roridomyces roridus</name>
    <dbReference type="NCBI Taxonomy" id="1738132"/>
    <lineage>
        <taxon>Eukaryota</taxon>
        <taxon>Fungi</taxon>
        <taxon>Dikarya</taxon>
        <taxon>Basidiomycota</taxon>
        <taxon>Agaricomycotina</taxon>
        <taxon>Agaricomycetes</taxon>
        <taxon>Agaricomycetidae</taxon>
        <taxon>Agaricales</taxon>
        <taxon>Marasmiineae</taxon>
        <taxon>Mycenaceae</taxon>
        <taxon>Roridomyces</taxon>
    </lineage>
</organism>
<proteinExistence type="predicted"/>
<sequence>MDIDDTTLPPPLSEFKRTESFEPARKLLWPDVPPSEITEPARLTQIIDTCTPDDSWLTSAVGDILNHPEDFGNTVRYIHVGHHEALRSVIRHLAEKGIFIIRQEYRECMEHALLMSTTKERFQFFFTGQSGIGITMGARYFLLYLLALGKPVFWVKDNWVYYFDRHGVQSLSQVSWMDGYQDVNDALRAAWVIIDTYLPNSRPNEIFSLCPFVIWAASPVESDWWYFCKRFSPDQQWFMKPWSTKEIAAYTELAEVPRSRVLTKMEWCGPVPRWLFRDNGFRDARDVESRIVHTLSGKHFGDEINSENVFLIRPAVVHDDATGSLILQRDLYTTEFLTPAVAELTIQRATRWMNHGQHLRQSVSSAFRASYTHDLAGKLVEGVIHCALSDGVALPEALDGGVLAATIEFRGTVDNFVLIDNSKVPEPAATRPLYLRPAGVASLPAIDAIFLTSPTQLVLFHTSLSETLHNWDFGTMLRIVARLPKLGAGIGLESIEDVVCCVVGIPEDSYRVKNLVRQARRSLIKLQGLGLVGKGVPMDTSSERLRKFRVIGFLFEPAEGFVEVEV</sequence>